<evidence type="ECO:0000313" key="2">
    <source>
        <dbReference type="WBParaSite" id="JU765_v2.g6425.t1"/>
    </source>
</evidence>
<organism evidence="1 2">
    <name type="scientific">Panagrolaimus sp. JU765</name>
    <dbReference type="NCBI Taxonomy" id="591449"/>
    <lineage>
        <taxon>Eukaryota</taxon>
        <taxon>Metazoa</taxon>
        <taxon>Ecdysozoa</taxon>
        <taxon>Nematoda</taxon>
        <taxon>Chromadorea</taxon>
        <taxon>Rhabditida</taxon>
        <taxon>Tylenchina</taxon>
        <taxon>Panagrolaimomorpha</taxon>
        <taxon>Panagrolaimoidea</taxon>
        <taxon>Panagrolaimidae</taxon>
        <taxon>Panagrolaimus</taxon>
    </lineage>
</organism>
<accession>A0AC34RFT5</accession>
<sequence>MKIAQQRSLQQQLGQIQSSPWTENNHFVQNYPALRDLKLMSTLFGLLPNGKRTNSSGAAENEPPKKKLSTGTDCLSVATSRVVENTLNGIKAAIEETVATSEVVPKPNKRKSKKPQRIPDAAAPATNVDVPTEDLLKSKFEIFDDPPILSTQHSESSSSTTISDVDASECAAESQEFIKDDKTSDYIQRLSVINDLISKFINLVETQNFEQGKQSALAIAQQILKQCIV</sequence>
<proteinExistence type="predicted"/>
<dbReference type="WBParaSite" id="JU765_v2.g6425.t1">
    <property type="protein sequence ID" value="JU765_v2.g6425.t1"/>
    <property type="gene ID" value="JU765_v2.g6425"/>
</dbReference>
<reference evidence="2" key="1">
    <citation type="submission" date="2022-11" db="UniProtKB">
        <authorList>
            <consortium name="WormBaseParasite"/>
        </authorList>
    </citation>
    <scope>IDENTIFICATION</scope>
</reference>
<evidence type="ECO:0000313" key="1">
    <source>
        <dbReference type="Proteomes" id="UP000887576"/>
    </source>
</evidence>
<dbReference type="Proteomes" id="UP000887576">
    <property type="component" value="Unplaced"/>
</dbReference>
<name>A0AC34RFT5_9BILA</name>
<protein>
    <submittedName>
        <fullName evidence="2">Uncharacterized protein</fullName>
    </submittedName>
</protein>